<comment type="caution">
    <text evidence="2">The sequence shown here is derived from an EMBL/GenBank/DDBJ whole genome shotgun (WGS) entry which is preliminary data.</text>
</comment>
<name>A0ABN1HAQ9_9ACTN</name>
<reference evidence="2 3" key="1">
    <citation type="journal article" date="2019" name="Int. J. Syst. Evol. Microbiol.">
        <title>The Global Catalogue of Microorganisms (GCM) 10K type strain sequencing project: providing services to taxonomists for standard genome sequencing and annotation.</title>
        <authorList>
            <consortium name="The Broad Institute Genomics Platform"/>
            <consortium name="The Broad Institute Genome Sequencing Center for Infectious Disease"/>
            <person name="Wu L."/>
            <person name="Ma J."/>
        </authorList>
    </citation>
    <scope>NUCLEOTIDE SEQUENCE [LARGE SCALE GENOMIC DNA]</scope>
    <source>
        <strain evidence="2 3">JCM 10671</strain>
    </source>
</reference>
<keyword evidence="1" id="KW-0472">Membrane</keyword>
<dbReference type="EMBL" id="BAAAHE010000049">
    <property type="protein sequence ID" value="GAA0635547.1"/>
    <property type="molecule type" value="Genomic_DNA"/>
</dbReference>
<keyword evidence="3" id="KW-1185">Reference proteome</keyword>
<dbReference type="InterPro" id="IPR012902">
    <property type="entry name" value="N_methyl_site"/>
</dbReference>
<keyword evidence="1" id="KW-1133">Transmembrane helix</keyword>
<keyword evidence="1" id="KW-0812">Transmembrane</keyword>
<dbReference type="SUPFAM" id="SSF54523">
    <property type="entry name" value="Pili subunits"/>
    <property type="match status" value="1"/>
</dbReference>
<dbReference type="RefSeq" id="WP_344608977.1">
    <property type="nucleotide sequence ID" value="NZ_BAAAHE010000049.1"/>
</dbReference>
<sequence>MTDPSRHDRWRRLRRHLALRRSDTGFSLFEVVVAITLLGITMAAVGPQMMASVRASGNAKLISQAKGLLQGHLDAMRTLPFRVTPTAGDHRDLLDTYFRNVSAPAAAPSCGTGSPNPPQAGWSGYVPASSSARCSYEPAGVPMYRKVFAPGTGDMPPSFAIVLNTSFLSPGTTPSVLTPPAGYDSQVAGKDRPPSSQVGVTATVLYRDHDRWKPVTVYTQIASRTPSETRIKLDAQGTAIEIGSARTNGESITLTGGMLDLSGSLSTTSSARANLTAMTASSSLTGRQSGAALSVSSPYTNIANLNASVGSLGSGCSDPCWTATAITPFVLAADNGLPRAGVNGLAGLINPVQTVSVDGFSFRAEAPALPGLLPDRPLVYVNALPTVGSLLPDLVGSLYNCAFSLTAPLSRVTGSGFINSTDEQTTSNPLSAEACGGAHASVVRVLPTTQAPDGLIRITARSAARCRVTGVAHTASTEVSYRADVDYWKWTRILDLFGNPVPGLGIGHYVHAGTITPDTTEDPLAAIPLDTPVSNEHELGDYIESLTGLTKGRITNVAANHVAEVTIPALVNVQTQPVAGASAPSTAVSVAVGAASCRAEDNR</sequence>
<evidence type="ECO:0000313" key="2">
    <source>
        <dbReference type="EMBL" id="GAA0635547.1"/>
    </source>
</evidence>
<dbReference type="Proteomes" id="UP001500957">
    <property type="component" value="Unassembled WGS sequence"/>
</dbReference>
<dbReference type="InterPro" id="IPR045584">
    <property type="entry name" value="Pilin-like"/>
</dbReference>
<dbReference type="Pfam" id="PF07963">
    <property type="entry name" value="N_methyl"/>
    <property type="match status" value="1"/>
</dbReference>
<feature type="transmembrane region" description="Helical" evidence="1">
    <location>
        <begin position="21"/>
        <end position="45"/>
    </location>
</feature>
<evidence type="ECO:0008006" key="4">
    <source>
        <dbReference type="Google" id="ProtNLM"/>
    </source>
</evidence>
<proteinExistence type="predicted"/>
<dbReference type="NCBIfam" id="TIGR02532">
    <property type="entry name" value="IV_pilin_GFxxxE"/>
    <property type="match status" value="1"/>
</dbReference>
<gene>
    <name evidence="2" type="ORF">GCM10009547_44620</name>
</gene>
<evidence type="ECO:0000256" key="1">
    <source>
        <dbReference type="SAM" id="Phobius"/>
    </source>
</evidence>
<protein>
    <recommendedName>
        <fullName evidence="4">Prepilin-type N-terminal cleavage/methylation domain-containing protein</fullName>
    </recommendedName>
</protein>
<evidence type="ECO:0000313" key="3">
    <source>
        <dbReference type="Proteomes" id="UP001500957"/>
    </source>
</evidence>
<accession>A0ABN1HAQ9</accession>
<organism evidence="2 3">
    <name type="scientific">Sporichthya brevicatena</name>
    <dbReference type="NCBI Taxonomy" id="171442"/>
    <lineage>
        <taxon>Bacteria</taxon>
        <taxon>Bacillati</taxon>
        <taxon>Actinomycetota</taxon>
        <taxon>Actinomycetes</taxon>
        <taxon>Sporichthyales</taxon>
        <taxon>Sporichthyaceae</taxon>
        <taxon>Sporichthya</taxon>
    </lineage>
</organism>